<protein>
    <recommendedName>
        <fullName evidence="4">Glycosyltransferase</fullName>
        <ecNumber evidence="4">2.4.1.-</ecNumber>
    </recommendedName>
</protein>
<dbReference type="PROSITE" id="PS00375">
    <property type="entry name" value="UDPGT"/>
    <property type="match status" value="1"/>
</dbReference>
<evidence type="ECO:0000256" key="1">
    <source>
        <dbReference type="ARBA" id="ARBA00009995"/>
    </source>
</evidence>
<comment type="caution">
    <text evidence="6">The sequence shown here is derived from an EMBL/GenBank/DDBJ whole genome shotgun (WGS) entry which is preliminary data.</text>
</comment>
<dbReference type="EMBL" id="BQKI01000080">
    <property type="protein sequence ID" value="GJN28605.1"/>
    <property type="molecule type" value="Genomic_DNA"/>
</dbReference>
<evidence type="ECO:0000313" key="5">
    <source>
        <dbReference type="EMBL" id="GJN28605.1"/>
    </source>
</evidence>
<keyword evidence="3" id="KW-0328">Glycosyltransferase</keyword>
<dbReference type="SUPFAM" id="SSF53756">
    <property type="entry name" value="UDP-Glycosyltransferase/glycogen phosphorylase"/>
    <property type="match status" value="1"/>
</dbReference>
<reference evidence="6" key="1">
    <citation type="journal article" date="2018" name="DNA Res.">
        <title>Multiple hybrid de novo genome assembly of finger millet, an orphan allotetraploid crop.</title>
        <authorList>
            <person name="Hatakeyama M."/>
            <person name="Aluri S."/>
            <person name="Balachadran M.T."/>
            <person name="Sivarajan S.R."/>
            <person name="Patrignani A."/>
            <person name="Gruter S."/>
            <person name="Poveda L."/>
            <person name="Shimizu-Inatsugi R."/>
            <person name="Baeten J."/>
            <person name="Francoijs K.J."/>
            <person name="Nataraja K.N."/>
            <person name="Reddy Y.A.N."/>
            <person name="Phadnis S."/>
            <person name="Ravikumar R.L."/>
            <person name="Schlapbach R."/>
            <person name="Sreeman S.M."/>
            <person name="Shimizu K.K."/>
        </authorList>
    </citation>
    <scope>NUCLEOTIDE SEQUENCE</scope>
</reference>
<accession>A0AAV5F209</accession>
<keyword evidence="7" id="KW-1185">Reference proteome</keyword>
<gene>
    <name evidence="6" type="primary">gb16807</name>
    <name evidence="5" type="synonym">gb16749</name>
    <name evidence="5" type="ORF">PR202_gb16749</name>
    <name evidence="6" type="ORF">PR202_gb16807</name>
</gene>
<sequence>MASVRQRKKLHIVLFPFFATSHIRPFTDLAFNLTGARPGSIEATIAVTPANASIAQSAIALHNPSSHANAVKVGTYEFPDVEGLAPEVQNMSAVKPIDAWRIESVACDELLMRPRHESLIRDLSADVVITDLHFFWNAGVAADLGIPCLSFNVLGVFPALAMERILSICPLDATSRVVTVPEFPVPDIRVPLTELPEFLRSKHIYSSAIGDKIRMALKRCHGIVFNSFTDLEGEYHKTYSNSGYVKRAYFLGPLSQPLAPPEANTNNAQCIDWLDTKEPQSVVYLCFGSLTHLPDAQLRELALGLEASMVSFLWVVRDENWVAPEGWKERVGDRGMVVKGWAPQTRILEHQAVGAFVSQCGWNSVQEAIAFSVPVLTWPMVFEQFLTERLLTEVLGIGRRLWPDGAGVRSTRYEENDLIPAEALANGIEKFMLPGGAGEEARKKIKELSVKARSAVVKGGSSHQDLQLLIDDLLEAREAAIEKA</sequence>
<dbReference type="EC" id="2.4.1.-" evidence="4"/>
<dbReference type="EMBL" id="BQKI01000080">
    <property type="protein sequence ID" value="GJN28657.1"/>
    <property type="molecule type" value="Genomic_DNA"/>
</dbReference>
<keyword evidence="2 3" id="KW-0808">Transferase</keyword>
<evidence type="ECO:0000256" key="3">
    <source>
        <dbReference type="RuleBase" id="RU003718"/>
    </source>
</evidence>
<dbReference type="AlphaFoldDB" id="A0AAV5F209"/>
<dbReference type="PANTHER" id="PTHR48047">
    <property type="entry name" value="GLYCOSYLTRANSFERASE"/>
    <property type="match status" value="1"/>
</dbReference>
<evidence type="ECO:0000313" key="7">
    <source>
        <dbReference type="Proteomes" id="UP001054889"/>
    </source>
</evidence>
<evidence type="ECO:0000256" key="2">
    <source>
        <dbReference type="ARBA" id="ARBA00022679"/>
    </source>
</evidence>
<dbReference type="Gene3D" id="3.40.50.2000">
    <property type="entry name" value="Glycogen Phosphorylase B"/>
    <property type="match status" value="2"/>
</dbReference>
<proteinExistence type="inferred from homology"/>
<name>A0AAV5F209_ELECO</name>
<dbReference type="InterPro" id="IPR035595">
    <property type="entry name" value="UDP_glycos_trans_CS"/>
</dbReference>
<dbReference type="GO" id="GO:0035251">
    <property type="term" value="F:UDP-glucosyltransferase activity"/>
    <property type="evidence" value="ECO:0007669"/>
    <property type="project" value="TreeGrafter"/>
</dbReference>
<dbReference type="CDD" id="cd03784">
    <property type="entry name" value="GT1_Gtf-like"/>
    <property type="match status" value="1"/>
</dbReference>
<comment type="similarity">
    <text evidence="1 3">Belongs to the UDP-glycosyltransferase family.</text>
</comment>
<dbReference type="InterPro" id="IPR002213">
    <property type="entry name" value="UDP_glucos_trans"/>
</dbReference>
<dbReference type="PANTHER" id="PTHR48047:SF19">
    <property type="entry name" value="GLYCOSYLTRANSFERASE"/>
    <property type="match status" value="1"/>
</dbReference>
<organism evidence="6 7">
    <name type="scientific">Eleusine coracana subsp. coracana</name>
    <dbReference type="NCBI Taxonomy" id="191504"/>
    <lineage>
        <taxon>Eukaryota</taxon>
        <taxon>Viridiplantae</taxon>
        <taxon>Streptophyta</taxon>
        <taxon>Embryophyta</taxon>
        <taxon>Tracheophyta</taxon>
        <taxon>Spermatophyta</taxon>
        <taxon>Magnoliopsida</taxon>
        <taxon>Liliopsida</taxon>
        <taxon>Poales</taxon>
        <taxon>Poaceae</taxon>
        <taxon>PACMAD clade</taxon>
        <taxon>Chloridoideae</taxon>
        <taxon>Cynodonteae</taxon>
        <taxon>Eleusininae</taxon>
        <taxon>Eleusine</taxon>
    </lineage>
</organism>
<dbReference type="FunFam" id="3.40.50.2000:FF:000063">
    <property type="entry name" value="Glycosyltransferase"/>
    <property type="match status" value="1"/>
</dbReference>
<evidence type="ECO:0000256" key="4">
    <source>
        <dbReference type="RuleBase" id="RU362057"/>
    </source>
</evidence>
<dbReference type="Pfam" id="PF00201">
    <property type="entry name" value="UDPGT"/>
    <property type="match status" value="1"/>
</dbReference>
<reference evidence="6" key="2">
    <citation type="submission" date="2021-12" db="EMBL/GenBank/DDBJ databases">
        <title>Resequencing data analysis of finger millet.</title>
        <authorList>
            <person name="Hatakeyama M."/>
            <person name="Aluri S."/>
            <person name="Balachadran M.T."/>
            <person name="Sivarajan S.R."/>
            <person name="Poveda L."/>
            <person name="Shimizu-Inatsugi R."/>
            <person name="Schlapbach R."/>
            <person name="Sreeman S.M."/>
            <person name="Shimizu K.K."/>
        </authorList>
    </citation>
    <scope>NUCLEOTIDE SEQUENCE</scope>
</reference>
<evidence type="ECO:0000313" key="6">
    <source>
        <dbReference type="EMBL" id="GJN28657.1"/>
    </source>
</evidence>
<dbReference type="Proteomes" id="UP001054889">
    <property type="component" value="Unassembled WGS sequence"/>
</dbReference>